<protein>
    <recommendedName>
        <fullName evidence="5">Thiol:disulfide interchange protein</fullName>
    </recommendedName>
</protein>
<evidence type="ECO:0000256" key="1">
    <source>
        <dbReference type="ARBA" id="ARBA00005791"/>
    </source>
</evidence>
<comment type="caution">
    <text evidence="9">The sequence shown here is derived from an EMBL/GenBank/DDBJ whole genome shotgun (WGS) entry which is preliminary data.</text>
</comment>
<dbReference type="AlphaFoldDB" id="A0A395JQ65"/>
<dbReference type="SUPFAM" id="SSF52833">
    <property type="entry name" value="Thioredoxin-like"/>
    <property type="match status" value="1"/>
</dbReference>
<keyword evidence="4" id="KW-0676">Redox-active center</keyword>
<dbReference type="PROSITE" id="PS00194">
    <property type="entry name" value="THIOREDOXIN_1"/>
    <property type="match status" value="1"/>
</dbReference>
<dbReference type="InterPro" id="IPR023205">
    <property type="entry name" value="DsbA/DsbL"/>
</dbReference>
<reference evidence="9 10" key="1">
    <citation type="submission" date="2018-06" db="EMBL/GenBank/DDBJ databases">
        <title>Genomic Encyclopedia of Type Strains, Phase IV (KMG-IV): sequencing the most valuable type-strain genomes for metagenomic binning, comparative biology and taxonomic classification.</title>
        <authorList>
            <person name="Goeker M."/>
        </authorList>
    </citation>
    <scope>NUCLEOTIDE SEQUENCE [LARGE SCALE GENOMIC DNA]</scope>
    <source>
        <strain evidence="9 10">DSM 24032</strain>
    </source>
</reference>
<dbReference type="InParanoid" id="A0A395JQ65"/>
<dbReference type="InterPro" id="IPR050824">
    <property type="entry name" value="Thiol_disulfide_DsbA"/>
</dbReference>
<evidence type="ECO:0000256" key="5">
    <source>
        <dbReference type="PIRNR" id="PIRNR001488"/>
    </source>
</evidence>
<evidence type="ECO:0000256" key="3">
    <source>
        <dbReference type="ARBA" id="ARBA00023157"/>
    </source>
</evidence>
<accession>A0A395JQ65</accession>
<gene>
    <name evidence="9" type="ORF">DFR28_102266</name>
</gene>
<comment type="subcellular location">
    <subcellularLocation>
        <location evidence="5">Periplasm</location>
    </subcellularLocation>
</comment>
<dbReference type="RefSeq" id="WP_170132007.1">
    <property type="nucleotide sequence ID" value="NZ_QNRT01000002.1"/>
</dbReference>
<feature type="disulfide bond" description="Redox-active" evidence="6">
    <location>
        <begin position="66"/>
        <end position="69"/>
    </location>
</feature>
<dbReference type="InterPro" id="IPR017937">
    <property type="entry name" value="Thioredoxin_CS"/>
</dbReference>
<dbReference type="Gene3D" id="3.40.30.10">
    <property type="entry name" value="Glutaredoxin"/>
    <property type="match status" value="1"/>
</dbReference>
<evidence type="ECO:0000313" key="10">
    <source>
        <dbReference type="Proteomes" id="UP000253083"/>
    </source>
</evidence>
<name>A0A395JQ65_9GAMM</name>
<dbReference type="Pfam" id="PF01323">
    <property type="entry name" value="DSBA"/>
    <property type="match status" value="1"/>
</dbReference>
<evidence type="ECO:0000256" key="6">
    <source>
        <dbReference type="PIRSR" id="PIRSR001488-1"/>
    </source>
</evidence>
<organism evidence="9 10">
    <name type="scientific">Arenicella xantha</name>
    <dbReference type="NCBI Taxonomy" id="644221"/>
    <lineage>
        <taxon>Bacteria</taxon>
        <taxon>Pseudomonadati</taxon>
        <taxon>Pseudomonadota</taxon>
        <taxon>Gammaproteobacteria</taxon>
        <taxon>Arenicellales</taxon>
        <taxon>Arenicellaceae</taxon>
        <taxon>Arenicella</taxon>
    </lineage>
</organism>
<dbReference type="PANTHER" id="PTHR35891:SF2">
    <property type="entry name" value="THIOL:DISULFIDE INTERCHANGE PROTEIN DSBA"/>
    <property type="match status" value="1"/>
</dbReference>
<dbReference type="Proteomes" id="UP000253083">
    <property type="component" value="Unassembled WGS sequence"/>
</dbReference>
<keyword evidence="3 5" id="KW-1015">Disulfide bond</keyword>
<keyword evidence="2 7" id="KW-0732">Signal</keyword>
<dbReference type="InterPro" id="IPR001853">
    <property type="entry name" value="DSBA-like_thioredoxin_dom"/>
</dbReference>
<feature type="chain" id="PRO_5017408669" description="Thiol:disulfide interchange protein" evidence="7">
    <location>
        <begin position="34"/>
        <end position="219"/>
    </location>
</feature>
<dbReference type="GO" id="GO:0016491">
    <property type="term" value="F:oxidoreductase activity"/>
    <property type="evidence" value="ECO:0007669"/>
    <property type="project" value="InterPro"/>
</dbReference>
<dbReference type="CDD" id="cd03019">
    <property type="entry name" value="DsbA_DsbA"/>
    <property type="match status" value="1"/>
</dbReference>
<dbReference type="PANTHER" id="PTHR35891">
    <property type="entry name" value="THIOL:DISULFIDE INTERCHANGE PROTEIN DSBA"/>
    <property type="match status" value="1"/>
</dbReference>
<sequence>MLTHSSSLTQTLRSSAFVLCAALLMACQGETVAQEVDASKYEPLSSPMKVSTGEKVEVIELFWFGCGHCYNLESSVKTWLQNKPENAEFVKVPALFSKRWEFHGQAYYTMQALGVPQQAYDDLFAEIHVKRSRIDTLPSLVKFLAAFDKTEEQVTSAFNSFEIDSKMRYARKVTRDSGATGVPAIIVDGKYRTSEQLGGKGLQMFQVVDQLIAKAAAER</sequence>
<dbReference type="EMBL" id="QNRT01000002">
    <property type="protein sequence ID" value="RBP50850.1"/>
    <property type="molecule type" value="Genomic_DNA"/>
</dbReference>
<feature type="signal peptide" evidence="7">
    <location>
        <begin position="1"/>
        <end position="33"/>
    </location>
</feature>
<keyword evidence="10" id="KW-1185">Reference proteome</keyword>
<evidence type="ECO:0000256" key="2">
    <source>
        <dbReference type="ARBA" id="ARBA00022729"/>
    </source>
</evidence>
<proteinExistence type="inferred from homology"/>
<evidence type="ECO:0000313" key="9">
    <source>
        <dbReference type="EMBL" id="RBP50850.1"/>
    </source>
</evidence>
<comment type="similarity">
    <text evidence="1">Belongs to the thioredoxin family. DsbA subfamily.</text>
</comment>
<dbReference type="GO" id="GO:0042597">
    <property type="term" value="C:periplasmic space"/>
    <property type="evidence" value="ECO:0007669"/>
    <property type="project" value="UniProtKB-SubCell"/>
</dbReference>
<dbReference type="PIRSF" id="PIRSF001488">
    <property type="entry name" value="Tdi_protein"/>
    <property type="match status" value="1"/>
</dbReference>
<evidence type="ECO:0000259" key="8">
    <source>
        <dbReference type="Pfam" id="PF01323"/>
    </source>
</evidence>
<evidence type="ECO:0000256" key="7">
    <source>
        <dbReference type="SAM" id="SignalP"/>
    </source>
</evidence>
<dbReference type="InterPro" id="IPR036249">
    <property type="entry name" value="Thioredoxin-like_sf"/>
</dbReference>
<feature type="domain" description="DSBA-like thioredoxin" evidence="8">
    <location>
        <begin position="106"/>
        <end position="205"/>
    </location>
</feature>
<keyword evidence="5" id="KW-0574">Periplasm</keyword>
<evidence type="ECO:0000256" key="4">
    <source>
        <dbReference type="ARBA" id="ARBA00023284"/>
    </source>
</evidence>